<protein>
    <submittedName>
        <fullName evidence="1">4-coumarate--CoA ligase 1-like</fullName>
    </submittedName>
</protein>
<keyword evidence="2" id="KW-1185">Reference proteome</keyword>
<evidence type="ECO:0000313" key="2">
    <source>
        <dbReference type="Proteomes" id="UP001607303"/>
    </source>
</evidence>
<proteinExistence type="predicted"/>
<comment type="caution">
    <text evidence="1">The sequence shown here is derived from an EMBL/GenBank/DDBJ whole genome shotgun (WGS) entry which is preliminary data.</text>
</comment>
<dbReference type="SUPFAM" id="SSF56801">
    <property type="entry name" value="Acetyl-CoA synthetase-like"/>
    <property type="match status" value="1"/>
</dbReference>
<name>A0ABD2CRH1_VESMC</name>
<reference evidence="1 2" key="1">
    <citation type="journal article" date="2024" name="Ann. Entomol. Soc. Am.">
        <title>Genomic analyses of the southern and eastern yellowjacket wasps (Hymenoptera: Vespidae) reveal evolutionary signatures of social life.</title>
        <authorList>
            <person name="Catto M.A."/>
            <person name="Caine P.B."/>
            <person name="Orr S.E."/>
            <person name="Hunt B.G."/>
            <person name="Goodisman M.A.D."/>
        </authorList>
    </citation>
    <scope>NUCLEOTIDE SEQUENCE [LARGE SCALE GENOMIC DNA]</scope>
    <source>
        <strain evidence="1">232</strain>
        <tissue evidence="1">Head and thorax</tissue>
    </source>
</reference>
<dbReference type="EMBL" id="JAYRBN010000035">
    <property type="protein sequence ID" value="KAL2747717.1"/>
    <property type="molecule type" value="Genomic_DNA"/>
</dbReference>
<evidence type="ECO:0000313" key="1">
    <source>
        <dbReference type="EMBL" id="KAL2747717.1"/>
    </source>
</evidence>
<sequence>MMRDYYNNPEATNDTIDDDVTERELQKLVAKNITDSYHLRGGVKFVEKIPHTASKKISRKDLNAIAKSYQRLKETINLLRSHPNIVEIMIVGVSHILDDEHPITFVTKVSNSKYPNEILMNWR</sequence>
<gene>
    <name evidence="1" type="ORF">V1477_004409</name>
</gene>
<dbReference type="Gene3D" id="3.30.300.30">
    <property type="match status" value="1"/>
</dbReference>
<accession>A0ABD2CRH1</accession>
<organism evidence="1 2">
    <name type="scientific">Vespula maculifrons</name>
    <name type="common">Eastern yellow jacket</name>
    <name type="synonym">Wasp</name>
    <dbReference type="NCBI Taxonomy" id="7453"/>
    <lineage>
        <taxon>Eukaryota</taxon>
        <taxon>Metazoa</taxon>
        <taxon>Ecdysozoa</taxon>
        <taxon>Arthropoda</taxon>
        <taxon>Hexapoda</taxon>
        <taxon>Insecta</taxon>
        <taxon>Pterygota</taxon>
        <taxon>Neoptera</taxon>
        <taxon>Endopterygota</taxon>
        <taxon>Hymenoptera</taxon>
        <taxon>Apocrita</taxon>
        <taxon>Aculeata</taxon>
        <taxon>Vespoidea</taxon>
        <taxon>Vespidae</taxon>
        <taxon>Vespinae</taxon>
        <taxon>Vespula</taxon>
    </lineage>
</organism>
<dbReference type="Proteomes" id="UP001607303">
    <property type="component" value="Unassembled WGS sequence"/>
</dbReference>
<dbReference type="AlphaFoldDB" id="A0ABD2CRH1"/>
<dbReference type="InterPro" id="IPR045851">
    <property type="entry name" value="AMP-bd_C_sf"/>
</dbReference>